<keyword evidence="7 8" id="KW-0408">Iron</keyword>
<evidence type="ECO:0000259" key="9">
    <source>
        <dbReference type="PROSITE" id="PS51007"/>
    </source>
</evidence>
<keyword evidence="11" id="KW-1185">Reference proteome</keyword>
<evidence type="ECO:0000256" key="8">
    <source>
        <dbReference type="PROSITE-ProRule" id="PRU00433"/>
    </source>
</evidence>
<keyword evidence="5" id="KW-0574">Periplasm</keyword>
<comment type="caution">
    <text evidence="10">The sequence shown here is derived from an EMBL/GenBank/DDBJ whole genome shotgun (WGS) entry which is preliminary data.</text>
</comment>
<dbReference type="Gene3D" id="1.10.760.10">
    <property type="entry name" value="Cytochrome c-like domain"/>
    <property type="match status" value="2"/>
</dbReference>
<dbReference type="SUPFAM" id="SSF46626">
    <property type="entry name" value="Cytochrome c"/>
    <property type="match status" value="2"/>
</dbReference>
<organism evidence="10 11">
    <name type="scientific">Nitratireductor aquimarinus</name>
    <dbReference type="NCBI Taxonomy" id="889300"/>
    <lineage>
        <taxon>Bacteria</taxon>
        <taxon>Pseudomonadati</taxon>
        <taxon>Pseudomonadota</taxon>
        <taxon>Alphaproteobacteria</taxon>
        <taxon>Hyphomicrobiales</taxon>
        <taxon>Phyllobacteriaceae</taxon>
        <taxon>Nitratireductor</taxon>
    </lineage>
</organism>
<protein>
    <submittedName>
        <fullName evidence="10">Cytochrome c peroxidase</fullName>
        <ecNumber evidence="10">1.11.1.5</ecNumber>
    </submittedName>
</protein>
<evidence type="ECO:0000313" key="10">
    <source>
        <dbReference type="EMBL" id="MDV6226645.1"/>
    </source>
</evidence>
<name>A0ABU4AK77_9HYPH</name>
<evidence type="ECO:0000256" key="3">
    <source>
        <dbReference type="ARBA" id="ARBA00022723"/>
    </source>
</evidence>
<evidence type="ECO:0000256" key="2">
    <source>
        <dbReference type="ARBA" id="ARBA00022617"/>
    </source>
</evidence>
<evidence type="ECO:0000256" key="5">
    <source>
        <dbReference type="ARBA" id="ARBA00022764"/>
    </source>
</evidence>
<dbReference type="PANTHER" id="PTHR30600">
    <property type="entry name" value="CYTOCHROME C PEROXIDASE-RELATED"/>
    <property type="match status" value="1"/>
</dbReference>
<dbReference type="InterPro" id="IPR026259">
    <property type="entry name" value="MauG/Cytc_peroxidase"/>
</dbReference>
<reference evidence="10 11" key="1">
    <citation type="submission" date="2023-10" db="EMBL/GenBank/DDBJ databases">
        <authorList>
            <person name="Venkata Ramana C."/>
            <person name="Sasikala C."/>
            <person name="Dhurka M."/>
        </authorList>
    </citation>
    <scope>NUCLEOTIDE SEQUENCE [LARGE SCALE GENOMIC DNA]</scope>
    <source>
        <strain evidence="10 11">KCTC 32151</strain>
    </source>
</reference>
<dbReference type="InterPro" id="IPR009056">
    <property type="entry name" value="Cyt_c-like_dom"/>
</dbReference>
<dbReference type="EMBL" id="JAWLIP010000004">
    <property type="protein sequence ID" value="MDV6226645.1"/>
    <property type="molecule type" value="Genomic_DNA"/>
</dbReference>
<evidence type="ECO:0000256" key="1">
    <source>
        <dbReference type="ARBA" id="ARBA00004418"/>
    </source>
</evidence>
<keyword evidence="2 8" id="KW-0349">Heme</keyword>
<feature type="domain" description="Cytochrome c" evidence="9">
    <location>
        <begin position="235"/>
        <end position="399"/>
    </location>
</feature>
<dbReference type="InterPro" id="IPR004852">
    <property type="entry name" value="Di-haem_cyt_c_peroxidsae"/>
</dbReference>
<evidence type="ECO:0000256" key="6">
    <source>
        <dbReference type="ARBA" id="ARBA00023002"/>
    </source>
</evidence>
<dbReference type="PIRSF" id="PIRSF000294">
    <property type="entry name" value="Cytochrome-c_peroxidase"/>
    <property type="match status" value="1"/>
</dbReference>
<keyword evidence="10" id="KW-0575">Peroxidase</keyword>
<sequence length="414" mass="44253">MARGLFVSFILGGLVALAGCDSSELSEDEKAKIASLSIDALGPLPPSPGNRFADHPRAAAFGQLLFFEEGLSGEGNVSCTTCHMPDLQFQDGLPRGVAVGESDRRTMPLAGTGWNVWQFWDGRRDSLWSQALSPLEDQREHAGNRTAFAHYIAATYPDGYAEVFGALPELDGLPANASPLGNEAERAAWAAMGEDERDAVNRLFANLGKAIGAFERTLHPPETRFDRFARAVAAGEVAKGDAAFSDLEQEGLRLFIGKANCLECHNGPRFTDDHFHNTGVPPVAGLSDDLGRAKGIADVLADPFNCLGPYSDAAPEACEALRFMQRDAAVMERAYKTPSLRGAASRPPYMHAGQIDTLDGVIDHYSTAPEAVSGESEIRGVVFTDRGRRALIAFLKTLDVEPLSGPSSGPPNGP</sequence>
<dbReference type="Pfam" id="PF03150">
    <property type="entry name" value="CCP_MauG"/>
    <property type="match status" value="1"/>
</dbReference>
<accession>A0ABU4AK77</accession>
<dbReference type="InterPro" id="IPR051395">
    <property type="entry name" value="Cytochrome_c_Peroxidase/MauG"/>
</dbReference>
<evidence type="ECO:0000313" key="11">
    <source>
        <dbReference type="Proteomes" id="UP001185659"/>
    </source>
</evidence>
<dbReference type="GO" id="GO:0004130">
    <property type="term" value="F:cytochrome-c peroxidase activity"/>
    <property type="evidence" value="ECO:0007669"/>
    <property type="project" value="UniProtKB-EC"/>
</dbReference>
<dbReference type="InterPro" id="IPR036909">
    <property type="entry name" value="Cyt_c-like_dom_sf"/>
</dbReference>
<gene>
    <name evidence="10" type="ORF">R2G56_10155</name>
</gene>
<evidence type="ECO:0000256" key="7">
    <source>
        <dbReference type="ARBA" id="ARBA00023004"/>
    </source>
</evidence>
<evidence type="ECO:0000256" key="4">
    <source>
        <dbReference type="ARBA" id="ARBA00022729"/>
    </source>
</evidence>
<proteinExistence type="predicted"/>
<dbReference type="PROSITE" id="PS51007">
    <property type="entry name" value="CYTC"/>
    <property type="match status" value="1"/>
</dbReference>
<dbReference type="RefSeq" id="WP_317561361.1">
    <property type="nucleotide sequence ID" value="NZ_JAWLIP010000004.1"/>
</dbReference>
<keyword evidence="3 8" id="KW-0479">Metal-binding</keyword>
<dbReference type="PROSITE" id="PS51257">
    <property type="entry name" value="PROKAR_LIPOPROTEIN"/>
    <property type="match status" value="1"/>
</dbReference>
<comment type="subcellular location">
    <subcellularLocation>
        <location evidence="1">Periplasm</location>
    </subcellularLocation>
</comment>
<dbReference type="Proteomes" id="UP001185659">
    <property type="component" value="Unassembled WGS sequence"/>
</dbReference>
<keyword evidence="6 10" id="KW-0560">Oxidoreductase</keyword>
<dbReference type="EC" id="1.11.1.5" evidence="10"/>
<keyword evidence="4" id="KW-0732">Signal</keyword>